<keyword evidence="1" id="KW-0472">Membrane</keyword>
<feature type="transmembrane region" description="Helical" evidence="1">
    <location>
        <begin position="457"/>
        <end position="475"/>
    </location>
</feature>
<dbReference type="Gene3D" id="3.30.530.20">
    <property type="match status" value="1"/>
</dbReference>
<reference evidence="4" key="2">
    <citation type="submission" date="2013-07" db="EMBL/GenBank/DDBJ databases">
        <authorList>
            <person name="Morais-Silva F.O."/>
            <person name="Rezende A.M."/>
            <person name="Pimentel C."/>
            <person name="Resende D.M."/>
            <person name="Santos C.I."/>
            <person name="Clemente C."/>
            <person name="de Oliveira L.M."/>
            <person name="da Silva S.M."/>
            <person name="Costa D.A."/>
            <person name="Varela-Raposo A."/>
            <person name="Horacio E.C.A."/>
            <person name="Matos M."/>
            <person name="Flores O."/>
            <person name="Ruiz J.C."/>
            <person name="Rodrigues-Pousada C."/>
        </authorList>
    </citation>
    <scope>NUCLEOTIDE SEQUENCE [LARGE SCALE GENOMIC DNA]</scope>
    <source>
        <strain evidence="4">ATCC 19364 / DSM 1382 / NCIMB 9332 / VKM B-1759</strain>
    </source>
</reference>
<dbReference type="PANTHER" id="PTHR12126:SF11">
    <property type="entry name" value="NADH DEHYDROGENASE [UBIQUINONE] 1 ALPHA SUBCOMPLEX SUBUNIT 9, MITOCHONDRIAL"/>
    <property type="match status" value="1"/>
</dbReference>
<dbReference type="Pfam" id="PF13460">
    <property type="entry name" value="NAD_binding_10"/>
    <property type="match status" value="1"/>
</dbReference>
<evidence type="ECO:0000313" key="4">
    <source>
        <dbReference type="Proteomes" id="UP000016587"/>
    </source>
</evidence>
<dbReference type="Gene3D" id="3.40.50.720">
    <property type="entry name" value="NAD(P)-binding Rossmann-like Domain"/>
    <property type="match status" value="1"/>
</dbReference>
<accession>T2G9K8</accession>
<dbReference type="HOGENOM" id="CLU_007383_6_11_7"/>
<dbReference type="InterPro" id="IPR016040">
    <property type="entry name" value="NAD(P)-bd_dom"/>
</dbReference>
<dbReference type="EMBL" id="CP006585">
    <property type="protein sequence ID" value="AGW12973.1"/>
    <property type="molecule type" value="Genomic_DNA"/>
</dbReference>
<dbReference type="RefSeq" id="WP_021759728.1">
    <property type="nucleotide sequence ID" value="NC_022444.1"/>
</dbReference>
<dbReference type="SUPFAM" id="SSF55961">
    <property type="entry name" value="Bet v1-like"/>
    <property type="match status" value="1"/>
</dbReference>
<name>T2G9K8_MEGG1</name>
<reference evidence="3 4" key="1">
    <citation type="journal article" date="2013" name="J. Bacteriol.">
        <title>Roles of HynAB and Ech, the only two hydrogenases found in the model sulfate reducer Desulfovibrio gigas.</title>
        <authorList>
            <person name="Morais-Silva F.O."/>
            <person name="Santos C.I."/>
            <person name="Rodrigues R."/>
            <person name="Pereira I.A."/>
            <person name="Rodrigues-Pousada C."/>
        </authorList>
    </citation>
    <scope>NUCLEOTIDE SEQUENCE [LARGE SCALE GENOMIC DNA]</scope>
    <source>
        <strain evidence="4">ATCC 19364 / DSM 1382 / NCIMB 9332 / VKM B-1759</strain>
    </source>
</reference>
<dbReference type="eggNOG" id="COG0702">
    <property type="taxonomic scope" value="Bacteria"/>
</dbReference>
<keyword evidence="4" id="KW-1185">Reference proteome</keyword>
<sequence length="520" mass="57428">MQDDRPVLVTGATGYIGGRLAPLLLERGHRVRVMVRSAAKLGCRPWAGHPRLEIVEADVFDYPAVRKAAAGCRAVYYLIHSMNPLARDYAAADRLAAHIMMRACENEGVERILYLGGMGQDSGTLSAHLQSRNEVAAILAGGTPRATILRAAQILGAGSASFEIVRYLADRLPLMVCPRWVYTEAQPVAVRDVLHCLAGCLEHPETAGEDYDIAGPDVLTYKQLFRLYCEVAGLPTPRLIPVPVLTPFLSSLWVGLVTPIPASLARPLVQGLKTRVVARDNRLMELLQHKPLPAREAMTMALDKIRQHTVETCWSDAGEARAPEWLGCGDAPYAGGTVLGETYRLVLDAPAAQVWQHVTSIGGENGWLFGNILWKLRGWLDTLAGGPGLRRGRRHPEQLFIGDAVDFWRVLDVQPNRRLMLLAEMRLPGEALLEFRCTPLDEHRTELVQRSRFLPRGLWGLAYWWATFPLHLLIFKGMLRTIGRQSGAAVLAGPERVTGRETTACSLDALKTPERLLHKG</sequence>
<dbReference type="InterPro" id="IPR021295">
    <property type="entry name" value="DUF2867"/>
</dbReference>
<organism evidence="3 4">
    <name type="scientific">Megalodesulfovibrio gigas (strain ATCC 19364 / DSM 1382 / NCIMB 9332 / VKM B-1759)</name>
    <name type="common">Desulfovibrio gigas</name>
    <dbReference type="NCBI Taxonomy" id="1121448"/>
    <lineage>
        <taxon>Bacteria</taxon>
        <taxon>Pseudomonadati</taxon>
        <taxon>Thermodesulfobacteriota</taxon>
        <taxon>Desulfovibrionia</taxon>
        <taxon>Desulfovibrionales</taxon>
        <taxon>Desulfovibrionaceae</taxon>
        <taxon>Megalodesulfovibrio</taxon>
    </lineage>
</organism>
<evidence type="ECO:0000313" key="3">
    <source>
        <dbReference type="EMBL" id="AGW12973.1"/>
    </source>
</evidence>
<dbReference type="STRING" id="1121448.DGI_1100"/>
<evidence type="ECO:0000256" key="1">
    <source>
        <dbReference type="SAM" id="Phobius"/>
    </source>
</evidence>
<dbReference type="Pfam" id="PF11066">
    <property type="entry name" value="DUF2867"/>
    <property type="match status" value="1"/>
</dbReference>
<gene>
    <name evidence="3" type="ORF">DGI_1100</name>
</gene>
<keyword evidence="1" id="KW-1133">Transmembrane helix</keyword>
<dbReference type="InterPro" id="IPR036291">
    <property type="entry name" value="NAD(P)-bd_dom_sf"/>
</dbReference>
<dbReference type="SUPFAM" id="SSF51735">
    <property type="entry name" value="NAD(P)-binding Rossmann-fold domains"/>
    <property type="match status" value="1"/>
</dbReference>
<dbReference type="AlphaFoldDB" id="T2G9K8"/>
<keyword evidence="1" id="KW-0812">Transmembrane</keyword>
<evidence type="ECO:0000259" key="2">
    <source>
        <dbReference type="Pfam" id="PF13460"/>
    </source>
</evidence>
<protein>
    <submittedName>
        <fullName evidence="3">Putative NAD-dependent epimerase/dehydratase</fullName>
    </submittedName>
</protein>
<dbReference type="InterPro" id="IPR023393">
    <property type="entry name" value="START-like_dom_sf"/>
</dbReference>
<dbReference type="KEGG" id="dgg:DGI_1100"/>
<dbReference type="OrthoDB" id="9774199at2"/>
<dbReference type="PANTHER" id="PTHR12126">
    <property type="entry name" value="NADH-UBIQUINONE OXIDOREDUCTASE 39 KDA SUBUNIT-RELATED"/>
    <property type="match status" value="1"/>
</dbReference>
<dbReference type="InterPro" id="IPR051207">
    <property type="entry name" value="ComplexI_NDUFA9_subunit"/>
</dbReference>
<feature type="domain" description="NAD(P)-binding" evidence="2">
    <location>
        <begin position="11"/>
        <end position="139"/>
    </location>
</feature>
<proteinExistence type="predicted"/>
<dbReference type="GO" id="GO:0044877">
    <property type="term" value="F:protein-containing complex binding"/>
    <property type="evidence" value="ECO:0007669"/>
    <property type="project" value="TreeGrafter"/>
</dbReference>
<dbReference type="PATRIC" id="fig|1121448.10.peg.1104"/>
<dbReference type="Proteomes" id="UP000016587">
    <property type="component" value="Chromosome"/>
</dbReference>